<dbReference type="InterPro" id="IPR023346">
    <property type="entry name" value="Lysozyme-like_dom_sf"/>
</dbReference>
<evidence type="ECO:0000256" key="5">
    <source>
        <dbReference type="ARBA" id="ARBA00022676"/>
    </source>
</evidence>
<keyword evidence="6" id="KW-0808">Transferase</keyword>
<dbReference type="PANTHER" id="PTHR32282:SF33">
    <property type="entry name" value="PEPTIDOGLYCAN GLYCOSYLTRANSFERASE"/>
    <property type="match status" value="1"/>
</dbReference>
<dbReference type="PATRIC" id="fig|649747.3.peg.4804"/>
<protein>
    <submittedName>
        <fullName evidence="17">Transglycosylase</fullName>
    </submittedName>
</protein>
<evidence type="ECO:0000259" key="16">
    <source>
        <dbReference type="Pfam" id="PF00912"/>
    </source>
</evidence>
<evidence type="ECO:0000313" key="18">
    <source>
        <dbReference type="Proteomes" id="UP000016511"/>
    </source>
</evidence>
<dbReference type="PANTHER" id="PTHR32282">
    <property type="entry name" value="BINDING PROTEIN TRANSPEPTIDASE, PUTATIVE-RELATED"/>
    <property type="match status" value="1"/>
</dbReference>
<keyword evidence="15" id="KW-0472">Membrane</keyword>
<keyword evidence="11" id="KW-0961">Cell wall biogenesis/degradation</keyword>
<dbReference type="EMBL" id="AWSJ01000323">
    <property type="protein sequence ID" value="ERI06449.1"/>
    <property type="molecule type" value="Genomic_DNA"/>
</dbReference>
<sequence length="297" mass="33503">MGTFLFFRYNKANGTIDRLLKQKGGTSMHTLSSPAPHSNIRRERKAGKKPSLLKRMSGAILSLILLLAAVWAIIGYIGEQWMDQKKLAVFTQPSAQTYIPTDEMPDYVWQAFIAIEDHRFPYHPGVDPIAIGRSIWIDLSTDSKAQGASTITMQLARNLFLSHDKTIERKLKETAIAIRLEQQYSKQELLTMYLNTIYFGHGTYGIEKAADFYFGKTVRENGQKHTITLSEAALLASLPKAPESYSPVKHLEKAKKRQALVLKRMVDLGFITEAEKENALKKEIVLQPATRTYVNAS</sequence>
<proteinExistence type="inferred from homology"/>
<dbReference type="InterPro" id="IPR036950">
    <property type="entry name" value="PBP_transglycosylase"/>
</dbReference>
<evidence type="ECO:0000256" key="7">
    <source>
        <dbReference type="ARBA" id="ARBA00022801"/>
    </source>
</evidence>
<dbReference type="Gene3D" id="1.10.3810.10">
    <property type="entry name" value="Biosynthetic peptidoglycan transglycosylase-like"/>
    <property type="match status" value="1"/>
</dbReference>
<keyword evidence="10" id="KW-0511">Multifunctional enzyme</keyword>
<comment type="similarity">
    <text evidence="2">In the N-terminal section; belongs to the glycosyltransferase 51 family.</text>
</comment>
<feature type="domain" description="Glycosyl transferase family 51" evidence="16">
    <location>
        <begin position="85"/>
        <end position="265"/>
    </location>
</feature>
<evidence type="ECO:0000256" key="4">
    <source>
        <dbReference type="ARBA" id="ARBA00022670"/>
    </source>
</evidence>
<evidence type="ECO:0000313" key="17">
    <source>
        <dbReference type="EMBL" id="ERI06449.1"/>
    </source>
</evidence>
<dbReference type="InterPro" id="IPR001264">
    <property type="entry name" value="Glyco_trans_51"/>
</dbReference>
<keyword evidence="5" id="KW-0328">Glycosyltransferase</keyword>
<feature type="compositionally biased region" description="Polar residues" evidence="14">
    <location>
        <begin position="26"/>
        <end position="36"/>
    </location>
</feature>
<keyword evidence="18" id="KW-1185">Reference proteome</keyword>
<dbReference type="GO" id="GO:0009002">
    <property type="term" value="F:serine-type D-Ala-D-Ala carboxypeptidase activity"/>
    <property type="evidence" value="ECO:0007669"/>
    <property type="project" value="UniProtKB-EC"/>
</dbReference>
<keyword evidence="8" id="KW-0133">Cell shape</keyword>
<evidence type="ECO:0000256" key="10">
    <source>
        <dbReference type="ARBA" id="ARBA00023268"/>
    </source>
</evidence>
<keyword evidence="9" id="KW-0573">Peptidoglycan synthesis</keyword>
<evidence type="ECO:0000256" key="2">
    <source>
        <dbReference type="ARBA" id="ARBA00007739"/>
    </source>
</evidence>
<comment type="catalytic activity">
    <reaction evidence="12">
        <text>Preferential cleavage: (Ac)2-L-Lys-D-Ala-|-D-Ala. Also transpeptidation of peptidyl-alanyl moieties that are N-acyl substituents of D-alanine.</text>
        <dbReference type="EC" id="3.4.16.4"/>
    </reaction>
</comment>
<comment type="similarity">
    <text evidence="1">In the C-terminal section; belongs to the transpeptidase family.</text>
</comment>
<dbReference type="STRING" id="649747.HMPREF0083_05336"/>
<reference evidence="17 18" key="1">
    <citation type="submission" date="2013-08" db="EMBL/GenBank/DDBJ databases">
        <authorList>
            <person name="Weinstock G."/>
            <person name="Sodergren E."/>
            <person name="Wylie T."/>
            <person name="Fulton L."/>
            <person name="Fulton R."/>
            <person name="Fronick C."/>
            <person name="O'Laughlin M."/>
            <person name="Godfrey J."/>
            <person name="Miner T."/>
            <person name="Herter B."/>
            <person name="Appelbaum E."/>
            <person name="Cordes M."/>
            <person name="Lek S."/>
            <person name="Wollam A."/>
            <person name="Pepin K.H."/>
            <person name="Palsikar V.B."/>
            <person name="Mitreva M."/>
            <person name="Wilson R.K."/>
        </authorList>
    </citation>
    <scope>NUCLEOTIDE SEQUENCE [LARGE SCALE GENOMIC DNA]</scope>
    <source>
        <strain evidence="17 18">ATCC 12856</strain>
    </source>
</reference>
<dbReference type="GO" id="GO:0071555">
    <property type="term" value="P:cell wall organization"/>
    <property type="evidence" value="ECO:0007669"/>
    <property type="project" value="UniProtKB-KW"/>
</dbReference>
<evidence type="ECO:0000256" key="14">
    <source>
        <dbReference type="SAM" id="MobiDB-lite"/>
    </source>
</evidence>
<dbReference type="GO" id="GO:0008360">
    <property type="term" value="P:regulation of cell shape"/>
    <property type="evidence" value="ECO:0007669"/>
    <property type="project" value="UniProtKB-KW"/>
</dbReference>
<comment type="catalytic activity">
    <reaction evidence="13">
        <text>[GlcNAc-(1-&gt;4)-Mur2Ac(oyl-L-Ala-gamma-D-Glu-L-Lys-D-Ala-D-Ala)](n)-di-trans,octa-cis-undecaprenyl diphosphate + beta-D-GlcNAc-(1-&gt;4)-Mur2Ac(oyl-L-Ala-gamma-D-Glu-L-Lys-D-Ala-D-Ala)-di-trans,octa-cis-undecaprenyl diphosphate = [GlcNAc-(1-&gt;4)-Mur2Ac(oyl-L-Ala-gamma-D-Glu-L-Lys-D-Ala-D-Ala)](n+1)-di-trans,octa-cis-undecaprenyl diphosphate + di-trans,octa-cis-undecaprenyl diphosphate + H(+)</text>
        <dbReference type="Rhea" id="RHEA:23708"/>
        <dbReference type="Rhea" id="RHEA-COMP:9602"/>
        <dbReference type="Rhea" id="RHEA-COMP:9603"/>
        <dbReference type="ChEBI" id="CHEBI:15378"/>
        <dbReference type="ChEBI" id="CHEBI:58405"/>
        <dbReference type="ChEBI" id="CHEBI:60033"/>
        <dbReference type="ChEBI" id="CHEBI:78435"/>
        <dbReference type="EC" id="2.4.99.28"/>
    </reaction>
</comment>
<feature type="transmembrane region" description="Helical" evidence="15">
    <location>
        <begin position="58"/>
        <end position="78"/>
    </location>
</feature>
<dbReference type="GO" id="GO:0006508">
    <property type="term" value="P:proteolysis"/>
    <property type="evidence" value="ECO:0007669"/>
    <property type="project" value="UniProtKB-KW"/>
</dbReference>
<evidence type="ECO:0000256" key="9">
    <source>
        <dbReference type="ARBA" id="ARBA00022984"/>
    </source>
</evidence>
<dbReference type="AlphaFoldDB" id="U1WD25"/>
<keyword evidence="4" id="KW-0645">Protease</keyword>
<evidence type="ECO:0000256" key="8">
    <source>
        <dbReference type="ARBA" id="ARBA00022960"/>
    </source>
</evidence>
<dbReference type="Pfam" id="PF00912">
    <property type="entry name" value="Transgly"/>
    <property type="match status" value="1"/>
</dbReference>
<gene>
    <name evidence="17" type="ORF">HMPREF0083_05336</name>
</gene>
<comment type="caution">
    <text evidence="17">The sequence shown here is derived from an EMBL/GenBank/DDBJ whole genome shotgun (WGS) entry which is preliminary data.</text>
</comment>
<feature type="region of interest" description="Disordered" evidence="14">
    <location>
        <begin position="26"/>
        <end position="49"/>
    </location>
</feature>
<keyword evidence="7" id="KW-0378">Hydrolase</keyword>
<keyword evidence="15" id="KW-1133">Transmembrane helix</keyword>
<evidence type="ECO:0000256" key="1">
    <source>
        <dbReference type="ARBA" id="ARBA00007090"/>
    </source>
</evidence>
<evidence type="ECO:0000256" key="13">
    <source>
        <dbReference type="ARBA" id="ARBA00049902"/>
    </source>
</evidence>
<dbReference type="eggNOG" id="COG0744">
    <property type="taxonomic scope" value="Bacteria"/>
</dbReference>
<evidence type="ECO:0000256" key="12">
    <source>
        <dbReference type="ARBA" id="ARBA00034000"/>
    </source>
</evidence>
<evidence type="ECO:0000256" key="3">
    <source>
        <dbReference type="ARBA" id="ARBA00022645"/>
    </source>
</evidence>
<evidence type="ECO:0000256" key="15">
    <source>
        <dbReference type="SAM" id="Phobius"/>
    </source>
</evidence>
<dbReference type="GO" id="GO:0009252">
    <property type="term" value="P:peptidoglycan biosynthetic process"/>
    <property type="evidence" value="ECO:0007669"/>
    <property type="project" value="UniProtKB-KW"/>
</dbReference>
<dbReference type="HOGENOM" id="CLU_006354_1_2_9"/>
<accession>U1WD25</accession>
<keyword evidence="15" id="KW-0812">Transmembrane</keyword>
<dbReference type="InterPro" id="IPR050396">
    <property type="entry name" value="Glycosyltr_51/Transpeptidase"/>
</dbReference>
<dbReference type="FunFam" id="1.10.3810.10:FF:000001">
    <property type="entry name" value="Penicillin-binding protein 1A"/>
    <property type="match status" value="1"/>
</dbReference>
<name>U1WD25_ANEAE</name>
<dbReference type="Proteomes" id="UP000016511">
    <property type="component" value="Unassembled WGS sequence"/>
</dbReference>
<dbReference type="SUPFAM" id="SSF53955">
    <property type="entry name" value="Lysozyme-like"/>
    <property type="match status" value="1"/>
</dbReference>
<organism evidence="17 18">
    <name type="scientific">Aneurinibacillus aneurinilyticus ATCC 12856</name>
    <dbReference type="NCBI Taxonomy" id="649747"/>
    <lineage>
        <taxon>Bacteria</taxon>
        <taxon>Bacillati</taxon>
        <taxon>Bacillota</taxon>
        <taxon>Bacilli</taxon>
        <taxon>Bacillales</taxon>
        <taxon>Paenibacillaceae</taxon>
        <taxon>Aneurinibacillus group</taxon>
        <taxon>Aneurinibacillus</taxon>
    </lineage>
</organism>
<dbReference type="GO" id="GO:0008955">
    <property type="term" value="F:peptidoglycan glycosyltransferase activity"/>
    <property type="evidence" value="ECO:0007669"/>
    <property type="project" value="UniProtKB-EC"/>
</dbReference>
<evidence type="ECO:0000256" key="6">
    <source>
        <dbReference type="ARBA" id="ARBA00022679"/>
    </source>
</evidence>
<keyword evidence="3" id="KW-0121">Carboxypeptidase</keyword>
<evidence type="ECO:0000256" key="11">
    <source>
        <dbReference type="ARBA" id="ARBA00023316"/>
    </source>
</evidence>